<reference evidence="1 2" key="2">
    <citation type="journal article" date="2015" name="Genome Announc.">
        <title>Complete Genome Sequence of Hyperthermophilic Piezophilic Archaeon Palaeococcus pacificus DY20341T, Isolated from Deep-Sea Hydrothermal Sediments.</title>
        <authorList>
            <person name="Zeng X."/>
            <person name="Jebbar M."/>
            <person name="Shao Z."/>
        </authorList>
    </citation>
    <scope>NUCLEOTIDE SEQUENCE [LARGE SCALE GENOMIC DNA]</scope>
    <source>
        <strain evidence="1 2">DY20341</strain>
    </source>
</reference>
<dbReference type="AlphaFoldDB" id="A0A075LTI1"/>
<organism evidence="1 2">
    <name type="scientific">Palaeococcus pacificus DY20341</name>
    <dbReference type="NCBI Taxonomy" id="1343739"/>
    <lineage>
        <taxon>Archaea</taxon>
        <taxon>Methanobacteriati</taxon>
        <taxon>Methanobacteriota</taxon>
        <taxon>Thermococci</taxon>
        <taxon>Thermococcales</taxon>
        <taxon>Thermococcaceae</taxon>
        <taxon>Palaeococcus</taxon>
    </lineage>
</organism>
<name>A0A075LTI1_9EURY</name>
<dbReference type="EMBL" id="CP006019">
    <property type="protein sequence ID" value="AIF69629.1"/>
    <property type="molecule type" value="Genomic_DNA"/>
</dbReference>
<protein>
    <submittedName>
        <fullName evidence="1">Uncharacterized protein</fullName>
    </submittedName>
</protein>
<evidence type="ECO:0000313" key="2">
    <source>
        <dbReference type="Proteomes" id="UP000027981"/>
    </source>
</evidence>
<dbReference type="KEGG" id="ppac:PAP_06145"/>
<gene>
    <name evidence="1" type="ORF">PAP_06145</name>
</gene>
<dbReference type="GeneID" id="24842350"/>
<proteinExistence type="predicted"/>
<evidence type="ECO:0000313" key="1">
    <source>
        <dbReference type="EMBL" id="AIF69629.1"/>
    </source>
</evidence>
<accession>A0A075LTI1</accession>
<dbReference type="RefSeq" id="WP_048165167.1">
    <property type="nucleotide sequence ID" value="NZ_CP006019.1"/>
</dbReference>
<sequence length="190" mass="22674">MWLEVWEFVGEGKLISRFVRLDKVVSYKVVTNFKRNIGDIQVRIDGLDGIYHIFIPDINVMIEEGEEMLNFLVYHALKLELPYKSHITWVDLAWGFYWRLLKELSKYYKRGQYFVTFEQIDRIFEKYGVNSNFEEIKNSLDVVFDYNGAISKLGGIELKNSDDWNWELTYIEAKDMEVEAEKIMRTLGIW</sequence>
<dbReference type="HOGENOM" id="CLU_1425132_0_0_2"/>
<dbReference type="Proteomes" id="UP000027981">
    <property type="component" value="Chromosome"/>
</dbReference>
<keyword evidence="2" id="KW-1185">Reference proteome</keyword>
<reference evidence="2" key="1">
    <citation type="submission" date="2013-06" db="EMBL/GenBank/DDBJ databases">
        <title>Complete Genome Sequence of Hyperthermophilic Palaeococcus pacificus DY20341T, Isolated from a Deep-Sea Hydrothermal Sediments.</title>
        <authorList>
            <person name="Zeng X."/>
            <person name="Shao Z."/>
        </authorList>
    </citation>
    <scope>NUCLEOTIDE SEQUENCE [LARGE SCALE GENOMIC DNA]</scope>
    <source>
        <strain evidence="2">DY20341</strain>
    </source>
</reference>